<evidence type="ECO:0000313" key="2">
    <source>
        <dbReference type="Proteomes" id="UP000245466"/>
    </source>
</evidence>
<reference evidence="1 2" key="1">
    <citation type="submission" date="2018-04" db="EMBL/GenBank/DDBJ databases">
        <title>Genomic Encyclopedia of Type Strains, Phase IV (KMG-IV): sequencing the most valuable type-strain genomes for metagenomic binning, comparative biology and taxonomic classification.</title>
        <authorList>
            <person name="Goeker M."/>
        </authorList>
    </citation>
    <scope>NUCLEOTIDE SEQUENCE [LARGE SCALE GENOMIC DNA]</scope>
    <source>
        <strain evidence="1 2">DSM 100231</strain>
    </source>
</reference>
<dbReference type="AlphaFoldDB" id="A0A2U1ATJ3"/>
<dbReference type="Proteomes" id="UP000245466">
    <property type="component" value="Unassembled WGS sequence"/>
</dbReference>
<gene>
    <name evidence="1" type="ORF">C8E01_11092</name>
</gene>
<accession>A0A2U1ATJ3</accession>
<protein>
    <submittedName>
        <fullName evidence="1">Uncharacterized protein</fullName>
    </submittedName>
</protein>
<proteinExistence type="predicted"/>
<dbReference type="EMBL" id="QEKI01000010">
    <property type="protein sequence ID" value="PVY39703.1"/>
    <property type="molecule type" value="Genomic_DNA"/>
</dbReference>
<keyword evidence="2" id="KW-1185">Reference proteome</keyword>
<comment type="caution">
    <text evidence="1">The sequence shown here is derived from an EMBL/GenBank/DDBJ whole genome shotgun (WGS) entry which is preliminary data.</text>
</comment>
<name>A0A2U1ATJ3_9BACT</name>
<organism evidence="1 2">
    <name type="scientific">Pontibacter virosus</name>
    <dbReference type="NCBI Taxonomy" id="1765052"/>
    <lineage>
        <taxon>Bacteria</taxon>
        <taxon>Pseudomonadati</taxon>
        <taxon>Bacteroidota</taxon>
        <taxon>Cytophagia</taxon>
        <taxon>Cytophagales</taxon>
        <taxon>Hymenobacteraceae</taxon>
        <taxon>Pontibacter</taxon>
    </lineage>
</organism>
<evidence type="ECO:0000313" key="1">
    <source>
        <dbReference type="EMBL" id="PVY39703.1"/>
    </source>
</evidence>
<sequence>MMWCLMLGILVSCGDKDNDASPKETAELDYQPTTQGSTWSYGGSTPYTVLATGKTKMIDGKSYAEMETKRGSETGKSYLLKEKGVYTAIGMDPSLGDVALTFLKEETPVGKPWEQSNVINGIQTKMTFTIIGKGISKTVEGKTFKEVIHVQMNATYTIMGTEVELGIPTDYYWAKGVGLILTDMGQLGNFPLLTYSIK</sequence>